<evidence type="ECO:0000256" key="2">
    <source>
        <dbReference type="ARBA" id="ARBA00022723"/>
    </source>
</evidence>
<dbReference type="PANTHER" id="PTHR31313:SF85">
    <property type="entry name" value="ZN(II)2CYS6 TRANSCRIPTION FACTOR (EUROFUNG)"/>
    <property type="match status" value="1"/>
</dbReference>
<keyword evidence="10" id="KW-1185">Reference proteome</keyword>
<dbReference type="InterPro" id="IPR051615">
    <property type="entry name" value="Transcr_Regulatory_Elem"/>
</dbReference>
<dbReference type="AlphaFoldDB" id="A0A395SVP7"/>
<dbReference type="SMART" id="SM00906">
    <property type="entry name" value="Fungal_trans"/>
    <property type="match status" value="1"/>
</dbReference>
<comment type="caution">
    <text evidence="9">The sequence shown here is derived from an EMBL/GenBank/DDBJ whole genome shotgun (WGS) entry which is preliminary data.</text>
</comment>
<dbReference type="GO" id="GO:0006351">
    <property type="term" value="P:DNA-templated transcription"/>
    <property type="evidence" value="ECO:0007669"/>
    <property type="project" value="InterPro"/>
</dbReference>
<accession>A0A395SVP7</accession>
<dbReference type="GO" id="GO:0005634">
    <property type="term" value="C:nucleus"/>
    <property type="evidence" value="ECO:0007669"/>
    <property type="project" value="UniProtKB-SubCell"/>
</dbReference>
<keyword evidence="3" id="KW-0862">Zinc</keyword>
<comment type="subcellular location">
    <subcellularLocation>
        <location evidence="1">Nucleus</location>
    </subcellularLocation>
</comment>
<dbReference type="InterPro" id="IPR001138">
    <property type="entry name" value="Zn2Cys6_DnaBD"/>
</dbReference>
<dbReference type="GO" id="GO:0000981">
    <property type="term" value="F:DNA-binding transcription factor activity, RNA polymerase II-specific"/>
    <property type="evidence" value="ECO:0007669"/>
    <property type="project" value="InterPro"/>
</dbReference>
<keyword evidence="5" id="KW-0238">DNA-binding</keyword>
<dbReference type="GO" id="GO:0008270">
    <property type="term" value="F:zinc ion binding"/>
    <property type="evidence" value="ECO:0007669"/>
    <property type="project" value="InterPro"/>
</dbReference>
<evidence type="ECO:0000256" key="6">
    <source>
        <dbReference type="ARBA" id="ARBA00023163"/>
    </source>
</evidence>
<keyword evidence="4" id="KW-0805">Transcription regulation</keyword>
<keyword evidence="7" id="KW-0539">Nucleus</keyword>
<dbReference type="Proteomes" id="UP000266234">
    <property type="component" value="Unassembled WGS sequence"/>
</dbReference>
<proteinExistence type="predicted"/>
<dbReference type="EMBL" id="PXOG01000112">
    <property type="protein sequence ID" value="RGP76558.1"/>
    <property type="molecule type" value="Genomic_DNA"/>
</dbReference>
<dbReference type="PROSITE" id="PS00463">
    <property type="entry name" value="ZN2_CY6_FUNGAL_1"/>
    <property type="match status" value="1"/>
</dbReference>
<dbReference type="GO" id="GO:0003677">
    <property type="term" value="F:DNA binding"/>
    <property type="evidence" value="ECO:0007669"/>
    <property type="project" value="UniProtKB-KW"/>
</dbReference>
<feature type="domain" description="Zn(2)-C6 fungal-type" evidence="8">
    <location>
        <begin position="20"/>
        <end position="50"/>
    </location>
</feature>
<reference evidence="9 10" key="1">
    <citation type="journal article" date="2018" name="PLoS Pathog.">
        <title>Evolution of structural diversity of trichothecenes, a family of toxins produced by plant pathogenic and entomopathogenic fungi.</title>
        <authorList>
            <person name="Proctor R.H."/>
            <person name="McCormick S.P."/>
            <person name="Kim H.S."/>
            <person name="Cardoza R.E."/>
            <person name="Stanley A.M."/>
            <person name="Lindo L."/>
            <person name="Kelly A."/>
            <person name="Brown D.W."/>
            <person name="Lee T."/>
            <person name="Vaughan M.M."/>
            <person name="Alexander N.J."/>
            <person name="Busman M."/>
            <person name="Gutierrez S."/>
        </authorList>
    </citation>
    <scope>NUCLEOTIDE SEQUENCE [LARGE SCALE GENOMIC DNA]</scope>
    <source>
        <strain evidence="9 10">NRRL 20695</strain>
    </source>
</reference>
<dbReference type="PANTHER" id="PTHR31313">
    <property type="entry name" value="TY1 ENHANCER ACTIVATOR"/>
    <property type="match status" value="1"/>
</dbReference>
<dbReference type="CDD" id="cd12148">
    <property type="entry name" value="fungal_TF_MHR"/>
    <property type="match status" value="1"/>
</dbReference>
<dbReference type="Pfam" id="PF00172">
    <property type="entry name" value="Zn_clus"/>
    <property type="match status" value="1"/>
</dbReference>
<evidence type="ECO:0000256" key="7">
    <source>
        <dbReference type="ARBA" id="ARBA00023242"/>
    </source>
</evidence>
<dbReference type="CDD" id="cd00067">
    <property type="entry name" value="GAL4"/>
    <property type="match status" value="1"/>
</dbReference>
<evidence type="ECO:0000313" key="9">
    <source>
        <dbReference type="EMBL" id="RGP76558.1"/>
    </source>
</evidence>
<name>A0A395SVP7_9HYPO</name>
<evidence type="ECO:0000256" key="1">
    <source>
        <dbReference type="ARBA" id="ARBA00004123"/>
    </source>
</evidence>
<dbReference type="OrthoDB" id="4161332at2759"/>
<dbReference type="InterPro" id="IPR036864">
    <property type="entry name" value="Zn2-C6_fun-type_DNA-bd_sf"/>
</dbReference>
<evidence type="ECO:0000256" key="3">
    <source>
        <dbReference type="ARBA" id="ARBA00022833"/>
    </source>
</evidence>
<evidence type="ECO:0000313" key="10">
    <source>
        <dbReference type="Proteomes" id="UP000266234"/>
    </source>
</evidence>
<dbReference type="Gene3D" id="4.10.240.10">
    <property type="entry name" value="Zn(2)-C6 fungal-type DNA-binding domain"/>
    <property type="match status" value="1"/>
</dbReference>
<dbReference type="STRING" id="694270.A0A395SVP7"/>
<evidence type="ECO:0000259" key="8">
    <source>
        <dbReference type="PROSITE" id="PS50048"/>
    </source>
</evidence>
<dbReference type="Pfam" id="PF04082">
    <property type="entry name" value="Fungal_trans"/>
    <property type="match status" value="1"/>
</dbReference>
<dbReference type="SUPFAM" id="SSF57701">
    <property type="entry name" value="Zn2/Cys6 DNA-binding domain"/>
    <property type="match status" value="1"/>
</dbReference>
<evidence type="ECO:0000256" key="5">
    <source>
        <dbReference type="ARBA" id="ARBA00023125"/>
    </source>
</evidence>
<protein>
    <recommendedName>
        <fullName evidence="8">Zn(2)-C6 fungal-type domain-containing protein</fullName>
    </recommendedName>
</protein>
<dbReference type="SMART" id="SM00066">
    <property type="entry name" value="GAL4"/>
    <property type="match status" value="1"/>
</dbReference>
<keyword evidence="6" id="KW-0804">Transcription</keyword>
<sequence length="467" mass="52277">MPKRRKAFTNTEPKKVARLTCKGCRLRKVRCDGGQPVCGICIAYGETCDYDRPPPMTQIRAMADKIKQLEETINRLKNNPSDETSNVGGGRIYEASTQPVDTAHASTASIPPIEHGDTSLNDPVAYYDTTSAVHDPGDTPLQPATSTTIVESPVNRHPQALPIDMLEPPDMGLWENQAIESASVYLSISQDDIRRLFATHWTWVHANFMFVPRAIFLRDAAVGGTYFSPFLLTVLCLHSTRFRERHLTENLLARAKILFSHEIHNQGSIPLVQALLQFSAREIGRGSVSQSWLYGGMAFRVAIDIGLFSSAQVDTNGNEDTTKTRLGRHLAWSCFLWDKTLSLYLGRTPSLPEPPKWDPALPESPETGLWPPYPFAEDECRSADGDSINYTPRPAHMLLTFAHTCKISVIINDILLNVYGSKRRRDVLDFIQSTRGRLQSWRSNLPAVLHVDYNEQPCPPTHMVAQQ</sequence>
<dbReference type="InterPro" id="IPR007219">
    <property type="entry name" value="XnlR_reg_dom"/>
</dbReference>
<dbReference type="PROSITE" id="PS50048">
    <property type="entry name" value="ZN2_CY6_FUNGAL_2"/>
    <property type="match status" value="1"/>
</dbReference>
<evidence type="ECO:0000256" key="4">
    <source>
        <dbReference type="ARBA" id="ARBA00023015"/>
    </source>
</evidence>
<keyword evidence="2" id="KW-0479">Metal-binding</keyword>
<organism evidence="9 10">
    <name type="scientific">Fusarium longipes</name>
    <dbReference type="NCBI Taxonomy" id="694270"/>
    <lineage>
        <taxon>Eukaryota</taxon>
        <taxon>Fungi</taxon>
        <taxon>Dikarya</taxon>
        <taxon>Ascomycota</taxon>
        <taxon>Pezizomycotina</taxon>
        <taxon>Sordariomycetes</taxon>
        <taxon>Hypocreomycetidae</taxon>
        <taxon>Hypocreales</taxon>
        <taxon>Nectriaceae</taxon>
        <taxon>Fusarium</taxon>
    </lineage>
</organism>
<gene>
    <name evidence="9" type="ORF">FLONG3_5220</name>
</gene>